<dbReference type="STRING" id="591205.SAMN05421538_10568"/>
<reference evidence="2 3" key="1">
    <citation type="submission" date="2016-10" db="EMBL/GenBank/DDBJ databases">
        <authorList>
            <person name="de Groot N.N."/>
        </authorList>
    </citation>
    <scope>NUCLEOTIDE SEQUENCE [LARGE SCALE GENOMIC DNA]</scope>
    <source>
        <strain evidence="2 3">DSM 22220</strain>
    </source>
</reference>
<proteinExistence type="predicted"/>
<dbReference type="EMBL" id="FNAH01000005">
    <property type="protein sequence ID" value="SDE25375.1"/>
    <property type="molecule type" value="Genomic_DNA"/>
</dbReference>
<name>A0A1G7BGL9_9RHOB</name>
<sequence>MEIAEDDRPTGRAMRRGAMLKCPACGDGRMFAGYLKVRDHCPHCGEALHHQRADDGPAYLTVLIVSHIGAPLLLWVFLTYQPSPVSMLIWFSLGAVVLSLALLPVLKGALVGAQWARRMHGFGGPGAEPSTS</sequence>
<dbReference type="Pfam" id="PF06170">
    <property type="entry name" value="DUF983"/>
    <property type="match status" value="1"/>
</dbReference>
<dbReference type="OrthoDB" id="9799456at2"/>
<evidence type="ECO:0000313" key="3">
    <source>
        <dbReference type="Proteomes" id="UP000199344"/>
    </source>
</evidence>
<keyword evidence="1" id="KW-0472">Membrane</keyword>
<protein>
    <submittedName>
        <fullName evidence="2">Uncharacterized conserved protein, DUF983 family</fullName>
    </submittedName>
</protein>
<accession>A0A1G7BGL9</accession>
<feature type="transmembrane region" description="Helical" evidence="1">
    <location>
        <begin position="89"/>
        <end position="110"/>
    </location>
</feature>
<organism evidence="2 3">
    <name type="scientific">Paracoccus isoporae</name>
    <dbReference type="NCBI Taxonomy" id="591205"/>
    <lineage>
        <taxon>Bacteria</taxon>
        <taxon>Pseudomonadati</taxon>
        <taxon>Pseudomonadota</taxon>
        <taxon>Alphaproteobacteria</taxon>
        <taxon>Rhodobacterales</taxon>
        <taxon>Paracoccaceae</taxon>
        <taxon>Paracoccus</taxon>
    </lineage>
</organism>
<dbReference type="InterPro" id="IPR009325">
    <property type="entry name" value="DUF983"/>
</dbReference>
<dbReference type="Proteomes" id="UP000199344">
    <property type="component" value="Unassembled WGS sequence"/>
</dbReference>
<keyword evidence="1" id="KW-1133">Transmembrane helix</keyword>
<dbReference type="AlphaFoldDB" id="A0A1G7BGL9"/>
<keyword evidence="3" id="KW-1185">Reference proteome</keyword>
<feature type="transmembrane region" description="Helical" evidence="1">
    <location>
        <begin position="58"/>
        <end position="77"/>
    </location>
</feature>
<evidence type="ECO:0000313" key="2">
    <source>
        <dbReference type="EMBL" id="SDE25375.1"/>
    </source>
</evidence>
<gene>
    <name evidence="2" type="ORF">SAMN05421538_10568</name>
</gene>
<dbReference type="RefSeq" id="WP_090523286.1">
    <property type="nucleotide sequence ID" value="NZ_FNAH01000005.1"/>
</dbReference>
<evidence type="ECO:0000256" key="1">
    <source>
        <dbReference type="SAM" id="Phobius"/>
    </source>
</evidence>
<keyword evidence="1" id="KW-0812">Transmembrane</keyword>